<evidence type="ECO:0000256" key="2">
    <source>
        <dbReference type="SAM" id="Phobius"/>
    </source>
</evidence>
<reference evidence="4 5" key="1">
    <citation type="submission" date="2019-07" db="EMBL/GenBank/DDBJ databases">
        <title>Genomic Encyclopedia of Archaeal and Bacterial Type Strains, Phase II (KMG-II): from individual species to whole genera.</title>
        <authorList>
            <person name="Goeker M."/>
        </authorList>
    </citation>
    <scope>NUCLEOTIDE SEQUENCE [LARGE SCALE GENOMIC DNA]</scope>
    <source>
        <strain evidence="4 5">DSM 46842</strain>
    </source>
</reference>
<keyword evidence="2" id="KW-1133">Transmembrane helix</keyword>
<feature type="transmembrane region" description="Helical" evidence="2">
    <location>
        <begin position="76"/>
        <end position="96"/>
    </location>
</feature>
<feature type="region of interest" description="Disordered" evidence="1">
    <location>
        <begin position="1"/>
        <end position="53"/>
    </location>
</feature>
<dbReference type="Proteomes" id="UP000322499">
    <property type="component" value="Unassembled WGS sequence"/>
</dbReference>
<feature type="transmembrane region" description="Helical" evidence="2">
    <location>
        <begin position="162"/>
        <end position="183"/>
    </location>
</feature>
<feature type="transmembrane region" description="Helical" evidence="2">
    <location>
        <begin position="108"/>
        <end position="128"/>
    </location>
</feature>
<protein>
    <recommendedName>
        <fullName evidence="3">7TM-DISM receptor extracellular domain-containing protein</fullName>
    </recommendedName>
</protein>
<dbReference type="AlphaFoldDB" id="A0A5S5CRS3"/>
<dbReference type="Pfam" id="PF07695">
    <property type="entry name" value="7TMR-DISM_7TM"/>
    <property type="match status" value="1"/>
</dbReference>
<comment type="caution">
    <text evidence="4">The sequence shown here is derived from an EMBL/GenBank/DDBJ whole genome shotgun (WGS) entry which is preliminary data.</text>
</comment>
<dbReference type="EMBL" id="VNHW01000012">
    <property type="protein sequence ID" value="TYP84899.1"/>
    <property type="molecule type" value="Genomic_DNA"/>
</dbReference>
<keyword evidence="5" id="KW-1185">Reference proteome</keyword>
<feature type="domain" description="7TM-DISM receptor extracellular" evidence="3">
    <location>
        <begin position="77"/>
        <end position="184"/>
    </location>
</feature>
<feature type="transmembrane region" description="Helical" evidence="2">
    <location>
        <begin position="135"/>
        <end position="156"/>
    </location>
</feature>
<keyword evidence="2" id="KW-0812">Transmembrane</keyword>
<keyword evidence="2" id="KW-0472">Membrane</keyword>
<evidence type="ECO:0000313" key="5">
    <source>
        <dbReference type="Proteomes" id="UP000322499"/>
    </source>
</evidence>
<evidence type="ECO:0000256" key="1">
    <source>
        <dbReference type="SAM" id="MobiDB-lite"/>
    </source>
</evidence>
<gene>
    <name evidence="4" type="ORF">BD833_11214</name>
</gene>
<evidence type="ECO:0000259" key="3">
    <source>
        <dbReference type="Pfam" id="PF07695"/>
    </source>
</evidence>
<name>A0A5S5CRS3_9ACTN</name>
<organism evidence="4 5">
    <name type="scientific">Blastococcus xanthinilyticus</name>
    <dbReference type="NCBI Taxonomy" id="1564164"/>
    <lineage>
        <taxon>Bacteria</taxon>
        <taxon>Bacillati</taxon>
        <taxon>Actinomycetota</taxon>
        <taxon>Actinomycetes</taxon>
        <taxon>Geodermatophilales</taxon>
        <taxon>Geodermatophilaceae</taxon>
        <taxon>Blastococcus</taxon>
    </lineage>
</organism>
<evidence type="ECO:0000313" key="4">
    <source>
        <dbReference type="EMBL" id="TYP84899.1"/>
    </source>
</evidence>
<sequence>MTARENDTLGSGGPATVHRMSVADPVPLAGSSPVEPVRPAPPTDAAAPVPSPYGPVPRAGWTAVARTAPDGRPGRALEQVLAGAFALAWLTCPLVEPMPAHDMAYPLWQLPFDIAAVVTIVLAVAALWRGSRYAARFGIAAAGCMAVMTILCPLAGHTPVGWWTWVQTGMSLFVLGASTVLATRRPAAG</sequence>
<dbReference type="InterPro" id="IPR011623">
    <property type="entry name" value="7TMR_DISM_rcpt_extracell_dom1"/>
</dbReference>
<proteinExistence type="predicted"/>
<accession>A0A5S5CRS3</accession>